<feature type="region of interest" description="Disordered" evidence="1">
    <location>
        <begin position="67"/>
        <end position="86"/>
    </location>
</feature>
<feature type="compositionally biased region" description="Basic and acidic residues" evidence="1">
    <location>
        <begin position="69"/>
        <end position="80"/>
    </location>
</feature>
<feature type="compositionally biased region" description="Basic residues" evidence="1">
    <location>
        <begin position="111"/>
        <end position="127"/>
    </location>
</feature>
<reference evidence="2" key="1">
    <citation type="submission" date="2023-06" db="EMBL/GenBank/DDBJ databases">
        <title>Survivors Of The Sea: Transcriptome response of Skeletonema marinoi to long-term dormancy.</title>
        <authorList>
            <person name="Pinder M.I.M."/>
            <person name="Kourtchenko O."/>
            <person name="Robertson E.K."/>
            <person name="Larsson T."/>
            <person name="Maumus F."/>
            <person name="Osuna-Cruz C.M."/>
            <person name="Vancaester E."/>
            <person name="Stenow R."/>
            <person name="Vandepoele K."/>
            <person name="Ploug H."/>
            <person name="Bruchert V."/>
            <person name="Godhe A."/>
            <person name="Topel M."/>
        </authorList>
    </citation>
    <scope>NUCLEOTIDE SEQUENCE</scope>
    <source>
        <strain evidence="2">R05AC</strain>
    </source>
</reference>
<accession>A0AAD8Y0Q3</accession>
<gene>
    <name evidence="2" type="ORF">QTG54_011752</name>
</gene>
<feature type="region of interest" description="Disordered" evidence="1">
    <location>
        <begin position="100"/>
        <end position="135"/>
    </location>
</feature>
<evidence type="ECO:0000313" key="2">
    <source>
        <dbReference type="EMBL" id="KAK1737466.1"/>
    </source>
</evidence>
<evidence type="ECO:0000313" key="3">
    <source>
        <dbReference type="Proteomes" id="UP001224775"/>
    </source>
</evidence>
<dbReference type="AlphaFoldDB" id="A0AAD8Y0Q3"/>
<dbReference type="EMBL" id="JATAAI010000025">
    <property type="protein sequence ID" value="KAK1737466.1"/>
    <property type="molecule type" value="Genomic_DNA"/>
</dbReference>
<dbReference type="Proteomes" id="UP001224775">
    <property type="component" value="Unassembled WGS sequence"/>
</dbReference>
<evidence type="ECO:0000256" key="1">
    <source>
        <dbReference type="SAM" id="MobiDB-lite"/>
    </source>
</evidence>
<proteinExistence type="predicted"/>
<organism evidence="2 3">
    <name type="scientific">Skeletonema marinoi</name>
    <dbReference type="NCBI Taxonomy" id="267567"/>
    <lineage>
        <taxon>Eukaryota</taxon>
        <taxon>Sar</taxon>
        <taxon>Stramenopiles</taxon>
        <taxon>Ochrophyta</taxon>
        <taxon>Bacillariophyta</taxon>
        <taxon>Coscinodiscophyceae</taxon>
        <taxon>Thalassiosirophycidae</taxon>
        <taxon>Thalassiosirales</taxon>
        <taxon>Skeletonemataceae</taxon>
        <taxon>Skeletonema</taxon>
        <taxon>Skeletonema marinoi-dohrnii complex</taxon>
    </lineage>
</organism>
<keyword evidence="3" id="KW-1185">Reference proteome</keyword>
<protein>
    <submittedName>
        <fullName evidence="2">Uncharacterized protein</fullName>
    </submittedName>
</protein>
<name>A0AAD8Y0Q3_9STRA</name>
<comment type="caution">
    <text evidence="2">The sequence shown here is derived from an EMBL/GenBank/DDBJ whole genome shotgun (WGS) entry which is preliminary data.</text>
</comment>
<sequence>MRSSMSTHYRTLCGRISWWCQPSWKRSSRRCEYSKQNSRTVRTSVLLLLLLLCHVIAHISSRLAFNHQSQRDDNDSRELNTDNTGTGSLVIPMYTAKAATGQDATNQTPTIKKKSAPKKKTTKKTTKKKMEDVSEADPLAWEQNVAWIATADDNAAAMTTGLQWQWMMMTYRCCT</sequence>